<dbReference type="InterPro" id="IPR046357">
    <property type="entry name" value="PPIase_dom_sf"/>
</dbReference>
<organism evidence="10 11">
    <name type="scientific">Flavobacterium silvaticum</name>
    <dbReference type="NCBI Taxonomy" id="1852020"/>
    <lineage>
        <taxon>Bacteria</taxon>
        <taxon>Pseudomonadati</taxon>
        <taxon>Bacteroidota</taxon>
        <taxon>Flavobacteriia</taxon>
        <taxon>Flavobacteriales</taxon>
        <taxon>Flavobacteriaceae</taxon>
        <taxon>Flavobacterium</taxon>
    </lineage>
</organism>
<evidence type="ECO:0000256" key="2">
    <source>
        <dbReference type="ARBA" id="ARBA00007365"/>
    </source>
</evidence>
<dbReference type="Proteomes" id="UP000712080">
    <property type="component" value="Unassembled WGS sequence"/>
</dbReference>
<evidence type="ECO:0000313" key="10">
    <source>
        <dbReference type="EMBL" id="NMH27865.1"/>
    </source>
</evidence>
<dbReference type="Gene3D" id="2.40.100.10">
    <property type="entry name" value="Cyclophilin-like"/>
    <property type="match status" value="1"/>
</dbReference>
<dbReference type="AlphaFoldDB" id="A0A972FMD2"/>
<comment type="caution">
    <text evidence="10">The sequence shown here is derived from an EMBL/GenBank/DDBJ whole genome shotgun (WGS) entry which is preliminary data.</text>
</comment>
<evidence type="ECO:0000259" key="8">
    <source>
        <dbReference type="PROSITE" id="PS50059"/>
    </source>
</evidence>
<dbReference type="GO" id="GO:0006457">
    <property type="term" value="P:protein folding"/>
    <property type="evidence" value="ECO:0007669"/>
    <property type="project" value="InterPro"/>
</dbReference>
<feature type="chain" id="PRO_5037179240" description="peptidylprolyl isomerase" evidence="7">
    <location>
        <begin position="21"/>
        <end position="382"/>
    </location>
</feature>
<dbReference type="InterPro" id="IPR001179">
    <property type="entry name" value="PPIase_FKBP_dom"/>
</dbReference>
<evidence type="ECO:0000256" key="5">
    <source>
        <dbReference type="ARBA" id="ARBA00023235"/>
    </source>
</evidence>
<feature type="domain" description="PPIase cyclophilin-type" evidence="9">
    <location>
        <begin position="50"/>
        <end position="181"/>
    </location>
</feature>
<dbReference type="RefSeq" id="WP_169526924.1">
    <property type="nucleotide sequence ID" value="NZ_JAAMPU010000103.1"/>
</dbReference>
<evidence type="ECO:0000256" key="7">
    <source>
        <dbReference type="SAM" id="SignalP"/>
    </source>
</evidence>
<evidence type="ECO:0000256" key="1">
    <source>
        <dbReference type="ARBA" id="ARBA00000971"/>
    </source>
</evidence>
<accession>A0A972FMD2</accession>
<keyword evidence="7" id="KW-0732">Signal</keyword>
<evidence type="ECO:0000313" key="11">
    <source>
        <dbReference type="Proteomes" id="UP000712080"/>
    </source>
</evidence>
<gene>
    <name evidence="10" type="ORF">G6047_07465</name>
</gene>
<keyword evidence="11" id="KW-1185">Reference proteome</keyword>
<dbReference type="EC" id="5.2.1.8" evidence="3 6"/>
<dbReference type="Gene3D" id="3.10.50.40">
    <property type="match status" value="1"/>
</dbReference>
<protein>
    <recommendedName>
        <fullName evidence="3 6">peptidylprolyl isomerase</fullName>
        <ecNumber evidence="3 6">5.2.1.8</ecNumber>
    </recommendedName>
</protein>
<dbReference type="InterPro" id="IPR029000">
    <property type="entry name" value="Cyclophilin-like_dom_sf"/>
</dbReference>
<name>A0A972FMD2_9FLAO</name>
<dbReference type="SUPFAM" id="SSF54534">
    <property type="entry name" value="FKBP-like"/>
    <property type="match status" value="1"/>
</dbReference>
<dbReference type="CDD" id="cd00317">
    <property type="entry name" value="cyclophilin"/>
    <property type="match status" value="1"/>
</dbReference>
<keyword evidence="5 6" id="KW-0413">Isomerase</keyword>
<dbReference type="PROSITE" id="PS50059">
    <property type="entry name" value="FKBP_PPIASE"/>
    <property type="match status" value="1"/>
</dbReference>
<dbReference type="Pfam" id="PF00254">
    <property type="entry name" value="FKBP_C"/>
    <property type="match status" value="1"/>
</dbReference>
<dbReference type="InterPro" id="IPR020892">
    <property type="entry name" value="Cyclophilin-type_PPIase_CS"/>
</dbReference>
<dbReference type="PANTHER" id="PTHR45625:SF4">
    <property type="entry name" value="PEPTIDYLPROLYL ISOMERASE DOMAIN AND WD REPEAT-CONTAINING PROTEIN 1"/>
    <property type="match status" value="1"/>
</dbReference>
<dbReference type="GO" id="GO:0003755">
    <property type="term" value="F:peptidyl-prolyl cis-trans isomerase activity"/>
    <property type="evidence" value="ECO:0007669"/>
    <property type="project" value="UniProtKB-KW"/>
</dbReference>
<comment type="similarity">
    <text evidence="2">Belongs to the cyclophilin-type PPIase family.</text>
</comment>
<evidence type="ECO:0000259" key="9">
    <source>
        <dbReference type="PROSITE" id="PS50072"/>
    </source>
</evidence>
<feature type="domain" description="PPIase FKBP-type" evidence="8">
    <location>
        <begin position="275"/>
        <end position="381"/>
    </location>
</feature>
<dbReference type="EMBL" id="JAAMPU010000103">
    <property type="protein sequence ID" value="NMH27865.1"/>
    <property type="molecule type" value="Genomic_DNA"/>
</dbReference>
<evidence type="ECO:0000256" key="6">
    <source>
        <dbReference type="PROSITE-ProRule" id="PRU00277"/>
    </source>
</evidence>
<dbReference type="SUPFAM" id="SSF50891">
    <property type="entry name" value="Cyclophilin-like"/>
    <property type="match status" value="1"/>
</dbReference>
<proteinExistence type="inferred from homology"/>
<dbReference type="InterPro" id="IPR002130">
    <property type="entry name" value="Cyclophilin-type_PPIase_dom"/>
</dbReference>
<dbReference type="PROSITE" id="PS00170">
    <property type="entry name" value="CSA_PPIASE_1"/>
    <property type="match status" value="1"/>
</dbReference>
<sequence>MKLKALFLLMLGVATMNGQAKKTTAAKKPAATTSAAASEGIFAEMETSKGKILLQLEYKATPVTVANFVSLAEGTNPQVSAQYKGKKFYDGLKFHRVIKDFMIQGGDPLGSGQGDPGYKFKDEITDAKFDKAGILAMANAGPGTNGSQFFITHKDTPWLNGKHTIFGYVITGQDVVNAIAQDDQILKVTIIRKGADAKKFDAAKVFGDYFANKSVEEKAKMEADAAAKKVADEKLAAAAAVKKPYLDKQKAAGTATPSGVVFTVIKGGGAKPADGTVVNLYYAGYLENGTLFDSNIIDVSKEYGKFDQRRLDGHGYDPIPFTIGSQGKMIAGFTEALSHMGFNDKIIAFLPASQAYGERGAGGVIPPNANIIFEIEMLEKKP</sequence>
<dbReference type="PANTHER" id="PTHR45625">
    <property type="entry name" value="PEPTIDYL-PROLYL CIS-TRANS ISOMERASE-RELATED"/>
    <property type="match status" value="1"/>
</dbReference>
<evidence type="ECO:0000256" key="4">
    <source>
        <dbReference type="ARBA" id="ARBA00023110"/>
    </source>
</evidence>
<reference evidence="10" key="1">
    <citation type="submission" date="2020-02" db="EMBL/GenBank/DDBJ databases">
        <title>Flavobacterium sp. genome.</title>
        <authorList>
            <person name="Jung H.S."/>
            <person name="Baek J.H."/>
            <person name="Jeon C.O."/>
        </authorList>
    </citation>
    <scope>NUCLEOTIDE SEQUENCE</scope>
    <source>
        <strain evidence="10">SE-s28</strain>
    </source>
</reference>
<dbReference type="PROSITE" id="PS50072">
    <property type="entry name" value="CSA_PPIASE_2"/>
    <property type="match status" value="1"/>
</dbReference>
<evidence type="ECO:0000256" key="3">
    <source>
        <dbReference type="ARBA" id="ARBA00013194"/>
    </source>
</evidence>
<dbReference type="PRINTS" id="PR00153">
    <property type="entry name" value="CSAPPISMRASE"/>
</dbReference>
<feature type="signal peptide" evidence="7">
    <location>
        <begin position="1"/>
        <end position="20"/>
    </location>
</feature>
<dbReference type="Pfam" id="PF00160">
    <property type="entry name" value="Pro_isomerase"/>
    <property type="match status" value="1"/>
</dbReference>
<dbReference type="InterPro" id="IPR044666">
    <property type="entry name" value="Cyclophilin_A-like"/>
</dbReference>
<keyword evidence="4 6" id="KW-0697">Rotamase</keyword>
<comment type="catalytic activity">
    <reaction evidence="1 6">
        <text>[protein]-peptidylproline (omega=180) = [protein]-peptidylproline (omega=0)</text>
        <dbReference type="Rhea" id="RHEA:16237"/>
        <dbReference type="Rhea" id="RHEA-COMP:10747"/>
        <dbReference type="Rhea" id="RHEA-COMP:10748"/>
        <dbReference type="ChEBI" id="CHEBI:83833"/>
        <dbReference type="ChEBI" id="CHEBI:83834"/>
        <dbReference type="EC" id="5.2.1.8"/>
    </reaction>
</comment>